<dbReference type="PANTHER" id="PTHR11934:SF0">
    <property type="entry name" value="RIBOSE-5-PHOSPHATE ISOMERASE"/>
    <property type="match status" value="1"/>
</dbReference>
<dbReference type="Gene3D" id="3.30.70.260">
    <property type="match status" value="1"/>
</dbReference>
<dbReference type="PANTHER" id="PTHR11934">
    <property type="entry name" value="RIBOSE-5-PHOSPHATE ISOMERASE"/>
    <property type="match status" value="1"/>
</dbReference>
<dbReference type="RefSeq" id="WP_188653152.1">
    <property type="nucleotide sequence ID" value="NZ_BMIN01000007.1"/>
</dbReference>
<dbReference type="EMBL" id="BMIN01000007">
    <property type="protein sequence ID" value="GGD11767.1"/>
    <property type="molecule type" value="Genomic_DNA"/>
</dbReference>
<keyword evidence="1 3" id="KW-0413">Isomerase</keyword>
<evidence type="ECO:0000256" key="2">
    <source>
        <dbReference type="NCBIfam" id="TIGR00021"/>
    </source>
</evidence>
<evidence type="ECO:0000313" key="3">
    <source>
        <dbReference type="EMBL" id="GGD11767.1"/>
    </source>
</evidence>
<dbReference type="EC" id="5.3.1.6" evidence="2"/>
<reference evidence="4" key="1">
    <citation type="journal article" date="2019" name="Int. J. Syst. Evol. Microbiol.">
        <title>The Global Catalogue of Microorganisms (GCM) 10K type strain sequencing project: providing services to taxonomists for standard genome sequencing and annotation.</title>
        <authorList>
            <consortium name="The Broad Institute Genomics Platform"/>
            <consortium name="The Broad Institute Genome Sequencing Center for Infectious Disease"/>
            <person name="Wu L."/>
            <person name="Ma J."/>
        </authorList>
    </citation>
    <scope>NUCLEOTIDE SEQUENCE [LARGE SCALE GENOMIC DNA]</scope>
    <source>
        <strain evidence="4">CGMCC 1.15353</strain>
    </source>
</reference>
<dbReference type="Pfam" id="PF06026">
    <property type="entry name" value="Rib_5-P_isom_A"/>
    <property type="match status" value="1"/>
</dbReference>
<dbReference type="GO" id="GO:0016853">
    <property type="term" value="F:isomerase activity"/>
    <property type="evidence" value="ECO:0007669"/>
    <property type="project" value="UniProtKB-KW"/>
</dbReference>
<dbReference type="Gene3D" id="3.40.50.1360">
    <property type="match status" value="1"/>
</dbReference>
<dbReference type="Proteomes" id="UP000642571">
    <property type="component" value="Unassembled WGS sequence"/>
</dbReference>
<dbReference type="SUPFAM" id="SSF100950">
    <property type="entry name" value="NagB/RpiA/CoA transferase-like"/>
    <property type="match status" value="1"/>
</dbReference>
<comment type="caution">
    <text evidence="3">The sequence shown here is derived from an EMBL/GenBank/DDBJ whole genome shotgun (WGS) entry which is preliminary data.</text>
</comment>
<name>A0ABQ1Q3H9_9BACI</name>
<proteinExistence type="predicted"/>
<dbReference type="CDD" id="cd01398">
    <property type="entry name" value="RPI_A"/>
    <property type="match status" value="1"/>
</dbReference>
<evidence type="ECO:0000256" key="1">
    <source>
        <dbReference type="ARBA" id="ARBA00023235"/>
    </source>
</evidence>
<keyword evidence="4" id="KW-1185">Reference proteome</keyword>
<evidence type="ECO:0000313" key="4">
    <source>
        <dbReference type="Proteomes" id="UP000642571"/>
    </source>
</evidence>
<dbReference type="InterPro" id="IPR004788">
    <property type="entry name" value="Ribose5P_isomerase_type_A"/>
</dbReference>
<gene>
    <name evidence="3" type="ORF">GCM10011389_19060</name>
</gene>
<dbReference type="NCBIfam" id="TIGR00021">
    <property type="entry name" value="rpiA"/>
    <property type="match status" value="1"/>
</dbReference>
<protein>
    <recommendedName>
        <fullName evidence="2">Ribose 5-phosphate isomerase A</fullName>
        <ecNumber evidence="2">5.3.1.6</ecNumber>
    </recommendedName>
</protein>
<sequence length="231" mass="25056">MTWNNSLANNLNWSSEISNKDAKQQVANRIAERVKDGDVIGVGSGSTAFLAIQSIARKIKDQQLKVQAIPTSHEVALTCSILGIPTTSLASAKPDWAFDGADEVDPIHHLIKGRGGAMFHEKLVIASSDETYILVDESKFVDVLGSKHPVPLEVDPRAIHLVESRLEHLPVKSVTLRTAKSKDGPVLTEAGNVILDVHFTTIAPDLEDTLSKLPGVIESGLFQHYKVNILS</sequence>
<organism evidence="3 4">
    <name type="scientific">Pontibacillus salipaludis</name>
    <dbReference type="NCBI Taxonomy" id="1697394"/>
    <lineage>
        <taxon>Bacteria</taxon>
        <taxon>Bacillati</taxon>
        <taxon>Bacillota</taxon>
        <taxon>Bacilli</taxon>
        <taxon>Bacillales</taxon>
        <taxon>Bacillaceae</taxon>
        <taxon>Pontibacillus</taxon>
    </lineage>
</organism>
<dbReference type="InterPro" id="IPR037171">
    <property type="entry name" value="NagB/RpiA_transferase-like"/>
</dbReference>
<accession>A0ABQ1Q3H9</accession>
<dbReference type="SMART" id="SM01134">
    <property type="entry name" value="DeoRC"/>
    <property type="match status" value="1"/>
</dbReference>
<dbReference type="SUPFAM" id="SSF75445">
    <property type="entry name" value="D-ribose-5-phosphate isomerase (RpiA), lid domain"/>
    <property type="match status" value="1"/>
</dbReference>